<proteinExistence type="predicted"/>
<feature type="region of interest" description="Disordered" evidence="1">
    <location>
        <begin position="85"/>
        <end position="117"/>
    </location>
</feature>
<evidence type="ECO:0000313" key="2">
    <source>
        <dbReference type="EMBL" id="ETW05671.1"/>
    </source>
</evidence>
<accession>A0A024UGW4</accession>
<protein>
    <submittedName>
        <fullName evidence="2">Uncharacterized protein</fullName>
    </submittedName>
</protein>
<dbReference type="RefSeq" id="XP_008865448.1">
    <property type="nucleotide sequence ID" value="XM_008867226.1"/>
</dbReference>
<organism evidence="2">
    <name type="scientific">Aphanomyces invadans</name>
    <dbReference type="NCBI Taxonomy" id="157072"/>
    <lineage>
        <taxon>Eukaryota</taxon>
        <taxon>Sar</taxon>
        <taxon>Stramenopiles</taxon>
        <taxon>Oomycota</taxon>
        <taxon>Saprolegniomycetes</taxon>
        <taxon>Saprolegniales</taxon>
        <taxon>Verrucalvaceae</taxon>
        <taxon>Aphanomyces</taxon>
    </lineage>
</organism>
<evidence type="ECO:0000256" key="1">
    <source>
        <dbReference type="SAM" id="MobiDB-lite"/>
    </source>
</evidence>
<feature type="region of interest" description="Disordered" evidence="1">
    <location>
        <begin position="1"/>
        <end position="25"/>
    </location>
</feature>
<sequence>MHKGRTSRGCRHGSANASNQGGVFGPSVPVPTWIIRNPRTDGSLIRRPIPTQHVVRTTVHPSATTGARMERLVGVCNDFPCLALDPSRPSRTVQNPAAWKPPARDRSTKRYAHHTLH</sequence>
<dbReference type="GeneID" id="20080441"/>
<feature type="compositionally biased region" description="Basic residues" evidence="1">
    <location>
        <begin position="1"/>
        <end position="11"/>
    </location>
</feature>
<name>A0A024UGW4_9STRA</name>
<dbReference type="VEuPathDB" id="FungiDB:H310_03391"/>
<dbReference type="EMBL" id="KI913956">
    <property type="protein sequence ID" value="ETW05671.1"/>
    <property type="molecule type" value="Genomic_DNA"/>
</dbReference>
<dbReference type="AlphaFoldDB" id="A0A024UGW4"/>
<reference evidence="2" key="1">
    <citation type="submission" date="2013-12" db="EMBL/GenBank/DDBJ databases">
        <title>The Genome Sequence of Aphanomyces invadans NJM9701.</title>
        <authorList>
            <consortium name="The Broad Institute Genomics Platform"/>
            <person name="Russ C."/>
            <person name="Tyler B."/>
            <person name="van West P."/>
            <person name="Dieguez-Uribeondo J."/>
            <person name="Young S.K."/>
            <person name="Zeng Q."/>
            <person name="Gargeya S."/>
            <person name="Fitzgerald M."/>
            <person name="Abouelleil A."/>
            <person name="Alvarado L."/>
            <person name="Chapman S.B."/>
            <person name="Gainer-Dewar J."/>
            <person name="Goldberg J."/>
            <person name="Griggs A."/>
            <person name="Gujja S."/>
            <person name="Hansen M."/>
            <person name="Howarth C."/>
            <person name="Imamovic A."/>
            <person name="Ireland A."/>
            <person name="Larimer J."/>
            <person name="McCowan C."/>
            <person name="Murphy C."/>
            <person name="Pearson M."/>
            <person name="Poon T.W."/>
            <person name="Priest M."/>
            <person name="Roberts A."/>
            <person name="Saif S."/>
            <person name="Shea T."/>
            <person name="Sykes S."/>
            <person name="Wortman J."/>
            <person name="Nusbaum C."/>
            <person name="Birren B."/>
        </authorList>
    </citation>
    <scope>NUCLEOTIDE SEQUENCE [LARGE SCALE GENOMIC DNA]</scope>
    <source>
        <strain evidence="2">NJM9701</strain>
    </source>
</reference>
<gene>
    <name evidence="2" type="ORF">H310_03391</name>
</gene>